<keyword evidence="1" id="KW-0472">Membrane</keyword>
<feature type="transmembrane region" description="Helical" evidence="1">
    <location>
        <begin position="6"/>
        <end position="24"/>
    </location>
</feature>
<dbReference type="Proteomes" id="UP001203342">
    <property type="component" value="Unassembled WGS sequence"/>
</dbReference>
<name>A0ABT0TH34_9FLAO</name>
<evidence type="ECO:0000313" key="3">
    <source>
        <dbReference type="Proteomes" id="UP001203342"/>
    </source>
</evidence>
<keyword evidence="1" id="KW-1133">Transmembrane helix</keyword>
<keyword evidence="3" id="KW-1185">Reference proteome</keyword>
<accession>A0ABT0TH34</accession>
<proteinExistence type="predicted"/>
<dbReference type="RefSeq" id="WP_250581670.1">
    <property type="nucleotide sequence ID" value="NZ_JAMLJN010000005.1"/>
</dbReference>
<gene>
    <name evidence="2" type="ORF">NAT47_07015</name>
</gene>
<dbReference type="EMBL" id="JAMLJN010000005">
    <property type="protein sequence ID" value="MCL9770162.1"/>
    <property type="molecule type" value="Genomic_DNA"/>
</dbReference>
<evidence type="ECO:0000313" key="2">
    <source>
        <dbReference type="EMBL" id="MCL9770162.1"/>
    </source>
</evidence>
<comment type="caution">
    <text evidence="2">The sequence shown here is derived from an EMBL/GenBank/DDBJ whole genome shotgun (WGS) entry which is preliminary data.</text>
</comment>
<sequence>MISEKLSVIIIGLLFLNYIIIWYIKDNAYKKGVKKGELEVVRSMFDTATWMGTQKDKSTYNTLFLFASKYKKYGYVSSDNFRAKILSVNNSKRITDLPKNELEQLI</sequence>
<protein>
    <recommendedName>
        <fullName evidence="4">DUF4129 domain-containing protein</fullName>
    </recommendedName>
</protein>
<organism evidence="2 3">
    <name type="scientific">Flavobacterium fragile</name>
    <dbReference type="NCBI Taxonomy" id="2949085"/>
    <lineage>
        <taxon>Bacteria</taxon>
        <taxon>Pseudomonadati</taxon>
        <taxon>Bacteroidota</taxon>
        <taxon>Flavobacteriia</taxon>
        <taxon>Flavobacteriales</taxon>
        <taxon>Flavobacteriaceae</taxon>
        <taxon>Flavobacterium</taxon>
    </lineage>
</organism>
<keyword evidence="1" id="KW-0812">Transmembrane</keyword>
<evidence type="ECO:0008006" key="4">
    <source>
        <dbReference type="Google" id="ProtNLM"/>
    </source>
</evidence>
<evidence type="ECO:0000256" key="1">
    <source>
        <dbReference type="SAM" id="Phobius"/>
    </source>
</evidence>
<reference evidence="2 3" key="1">
    <citation type="submission" date="2022-05" db="EMBL/GenBank/DDBJ databases">
        <title>Flavobacterium sp., isolated from activated sludge.</title>
        <authorList>
            <person name="Ran Q."/>
        </authorList>
    </citation>
    <scope>NUCLEOTIDE SEQUENCE [LARGE SCALE GENOMIC DNA]</scope>
    <source>
        <strain evidence="2 3">HXWNR69</strain>
    </source>
</reference>